<feature type="compositionally biased region" description="Basic and acidic residues" evidence="2">
    <location>
        <begin position="106"/>
        <end position="116"/>
    </location>
</feature>
<dbReference type="GO" id="GO:0015631">
    <property type="term" value="F:tubulin binding"/>
    <property type="evidence" value="ECO:0007669"/>
    <property type="project" value="InterPro"/>
</dbReference>
<accession>A0A4Y2GSA6</accession>
<evidence type="ECO:0000256" key="1">
    <source>
        <dbReference type="ARBA" id="ARBA00010994"/>
    </source>
</evidence>
<comment type="similarity">
    <text evidence="1">Belongs to the TPPP family.</text>
</comment>
<evidence type="ECO:0008006" key="5">
    <source>
        <dbReference type="Google" id="ProtNLM"/>
    </source>
</evidence>
<organism evidence="3 4">
    <name type="scientific">Araneus ventricosus</name>
    <name type="common">Orbweaver spider</name>
    <name type="synonym">Epeira ventricosa</name>
    <dbReference type="NCBI Taxonomy" id="182803"/>
    <lineage>
        <taxon>Eukaryota</taxon>
        <taxon>Metazoa</taxon>
        <taxon>Ecdysozoa</taxon>
        <taxon>Arthropoda</taxon>
        <taxon>Chelicerata</taxon>
        <taxon>Arachnida</taxon>
        <taxon>Araneae</taxon>
        <taxon>Araneomorphae</taxon>
        <taxon>Entelegynae</taxon>
        <taxon>Araneoidea</taxon>
        <taxon>Araneidae</taxon>
        <taxon>Araneus</taxon>
    </lineage>
</organism>
<proteinExistence type="inferred from homology"/>
<dbReference type="EMBL" id="BGPR01100643">
    <property type="protein sequence ID" value="GBM56852.1"/>
    <property type="molecule type" value="Genomic_DNA"/>
</dbReference>
<evidence type="ECO:0000313" key="4">
    <source>
        <dbReference type="Proteomes" id="UP000499080"/>
    </source>
</evidence>
<comment type="caution">
    <text evidence="3">The sequence shown here is derived from an EMBL/GenBank/DDBJ whole genome shotgun (WGS) entry which is preliminary data.</text>
</comment>
<dbReference type="InterPro" id="IPR011992">
    <property type="entry name" value="EF-hand-dom_pair"/>
</dbReference>
<dbReference type="Pfam" id="PF05517">
    <property type="entry name" value="p25-alpha"/>
    <property type="match status" value="1"/>
</dbReference>
<name>A0A4Y2GSA6_ARAVE</name>
<dbReference type="Gene3D" id="1.10.238.10">
    <property type="entry name" value="EF-hand"/>
    <property type="match status" value="1"/>
</dbReference>
<dbReference type="OrthoDB" id="10585907at2759"/>
<dbReference type="GO" id="GO:0046785">
    <property type="term" value="P:microtubule polymerization"/>
    <property type="evidence" value="ECO:0007669"/>
    <property type="project" value="InterPro"/>
</dbReference>
<evidence type="ECO:0000256" key="2">
    <source>
        <dbReference type="SAM" id="MobiDB-lite"/>
    </source>
</evidence>
<reference evidence="3 4" key="1">
    <citation type="journal article" date="2019" name="Sci. Rep.">
        <title>Orb-weaving spider Araneus ventricosus genome elucidates the spidroin gene catalogue.</title>
        <authorList>
            <person name="Kono N."/>
            <person name="Nakamura H."/>
            <person name="Ohtoshi R."/>
            <person name="Moran D.A.P."/>
            <person name="Shinohara A."/>
            <person name="Yoshida Y."/>
            <person name="Fujiwara M."/>
            <person name="Mori M."/>
            <person name="Tomita M."/>
            <person name="Arakawa K."/>
        </authorList>
    </citation>
    <scope>NUCLEOTIDE SEQUENCE [LARGE SCALE GENOMIC DNA]</scope>
</reference>
<evidence type="ECO:0000313" key="3">
    <source>
        <dbReference type="EMBL" id="GBM56852.1"/>
    </source>
</evidence>
<sequence length="116" mass="12542">MTTSEKDLQVMFDLFCQTSKGKGGKLPLEGLKTWFKQAGVTGKASNIKDADIGSAFKNTVRDESGITFVELKELVTNLAKEKKMDQNEIIEKLCGTSTPQPGQTEDAEKKVGAGSV</sequence>
<protein>
    <recommendedName>
        <fullName evidence="5">TPPP family protein CG45057</fullName>
    </recommendedName>
</protein>
<dbReference type="InterPro" id="IPR008907">
    <property type="entry name" value="TPP/p25"/>
</dbReference>
<feature type="region of interest" description="Disordered" evidence="2">
    <location>
        <begin position="93"/>
        <end position="116"/>
    </location>
</feature>
<keyword evidence="4" id="KW-1185">Reference proteome</keyword>
<gene>
    <name evidence="3" type="ORF">AVEN_221663_1</name>
</gene>
<dbReference type="Proteomes" id="UP000499080">
    <property type="component" value="Unassembled WGS sequence"/>
</dbReference>
<dbReference type="SUPFAM" id="SSF47473">
    <property type="entry name" value="EF-hand"/>
    <property type="match status" value="1"/>
</dbReference>
<dbReference type="AlphaFoldDB" id="A0A4Y2GSA6"/>